<proteinExistence type="predicted"/>
<evidence type="ECO:0000259" key="1">
    <source>
        <dbReference type="Pfam" id="PF18734"/>
    </source>
</evidence>
<evidence type="ECO:0000313" key="3">
    <source>
        <dbReference type="Proteomes" id="UP000198992"/>
    </source>
</evidence>
<organism evidence="2 3">
    <name type="scientific">Bradyrhizobium erythrophlei</name>
    <dbReference type="NCBI Taxonomy" id="1437360"/>
    <lineage>
        <taxon>Bacteria</taxon>
        <taxon>Pseudomonadati</taxon>
        <taxon>Pseudomonadota</taxon>
        <taxon>Alphaproteobacteria</taxon>
        <taxon>Hyphomicrobiales</taxon>
        <taxon>Nitrobacteraceae</taxon>
        <taxon>Bradyrhizobium</taxon>
    </lineage>
</organism>
<protein>
    <recommendedName>
        <fullName evidence="1">HEPN AbiU2-like domain-containing protein</fullName>
    </recommendedName>
</protein>
<sequence length="220" mass="25114">MKQRNIDTMGEALGVQYTALFQELASLNLYWKEFLELFATNDKRIARMNKSAPGFFQMLQEQQFETNMSHLARLTDSPKSVGKENLTIQNLPELVTDPGLKAELETFVEDIKEKTKFCRDWRNRRFAHHDLLLATKDSRAKPLEQATKEKIVAAMQAISNMLNVMERFYYKGGCAFHVIAAHNGANTLLYLLGFGVMGRDKMLERINKGDFSGGDTPEQI</sequence>
<accession>A0A1H4XBC0</accession>
<reference evidence="2 3" key="1">
    <citation type="submission" date="2016-10" db="EMBL/GenBank/DDBJ databases">
        <authorList>
            <person name="de Groot N.N."/>
        </authorList>
    </citation>
    <scope>NUCLEOTIDE SEQUENCE [LARGE SCALE GENOMIC DNA]</scope>
    <source>
        <strain evidence="2 3">MT12</strain>
    </source>
</reference>
<feature type="domain" description="HEPN AbiU2-like" evidence="1">
    <location>
        <begin position="12"/>
        <end position="182"/>
    </location>
</feature>
<dbReference type="Pfam" id="PF18734">
    <property type="entry name" value="HEPN_AbiU2"/>
    <property type="match status" value="1"/>
</dbReference>
<evidence type="ECO:0000313" key="2">
    <source>
        <dbReference type="EMBL" id="SED02879.1"/>
    </source>
</evidence>
<dbReference type="InterPro" id="IPR040704">
    <property type="entry name" value="HEPN_AbiU2"/>
</dbReference>
<dbReference type="Proteomes" id="UP000198992">
    <property type="component" value="Unassembled WGS sequence"/>
</dbReference>
<dbReference type="OrthoDB" id="7059019at2"/>
<gene>
    <name evidence="2" type="ORF">SAMN05444164_3458</name>
</gene>
<dbReference type="AlphaFoldDB" id="A0A1H4XBC0"/>
<dbReference type="EMBL" id="FNTH01000001">
    <property type="protein sequence ID" value="SED02879.1"/>
    <property type="molecule type" value="Genomic_DNA"/>
</dbReference>
<dbReference type="RefSeq" id="WP_092117146.1">
    <property type="nucleotide sequence ID" value="NZ_FNTH01000001.1"/>
</dbReference>
<name>A0A1H4XBC0_9BRAD</name>